<protein>
    <recommendedName>
        <fullName evidence="5">Secreted protein</fullName>
    </recommendedName>
</protein>
<evidence type="ECO:0000256" key="2">
    <source>
        <dbReference type="SAM" id="SignalP"/>
    </source>
</evidence>
<feature type="transmembrane region" description="Helical" evidence="1">
    <location>
        <begin position="79"/>
        <end position="99"/>
    </location>
</feature>
<keyword evidence="1" id="KW-0472">Membrane</keyword>
<feature type="transmembrane region" description="Helical" evidence="1">
    <location>
        <begin position="120"/>
        <end position="142"/>
    </location>
</feature>
<proteinExistence type="predicted"/>
<evidence type="ECO:0000313" key="4">
    <source>
        <dbReference type="Proteomes" id="UP001176941"/>
    </source>
</evidence>
<keyword evidence="2" id="KW-0732">Signal</keyword>
<accession>A0ABN8Z9Q3</accession>
<keyword evidence="1" id="KW-1133">Transmembrane helix</keyword>
<dbReference type="Proteomes" id="UP001176941">
    <property type="component" value="Chromosome 28"/>
</dbReference>
<evidence type="ECO:0008006" key="5">
    <source>
        <dbReference type="Google" id="ProtNLM"/>
    </source>
</evidence>
<name>A0ABN8Z9Q3_RANTA</name>
<gene>
    <name evidence="3" type="ORF">MRATA1EN1_LOCUS17878</name>
</gene>
<sequence>MNCSTPGFPVLHCFLFACSAAAAAAKSLQSCPTLCDPIDGSPPRLPRPWESPGKNTGVGCHFLLQCVKVKLLSHVRLLATPWTAARQAFLSFTIFYLLVLLSTKREYLPPRIEYCNYFRFLLSVLFASLYFEISAFALRSVLSSGAPPLMMMSPGLPKF</sequence>
<organism evidence="3 4">
    <name type="scientific">Rangifer tarandus platyrhynchus</name>
    <name type="common">Svalbard reindeer</name>
    <dbReference type="NCBI Taxonomy" id="3082113"/>
    <lineage>
        <taxon>Eukaryota</taxon>
        <taxon>Metazoa</taxon>
        <taxon>Chordata</taxon>
        <taxon>Craniata</taxon>
        <taxon>Vertebrata</taxon>
        <taxon>Euteleostomi</taxon>
        <taxon>Mammalia</taxon>
        <taxon>Eutheria</taxon>
        <taxon>Laurasiatheria</taxon>
        <taxon>Artiodactyla</taxon>
        <taxon>Ruminantia</taxon>
        <taxon>Pecora</taxon>
        <taxon>Cervidae</taxon>
        <taxon>Odocoileinae</taxon>
        <taxon>Rangifer</taxon>
    </lineage>
</organism>
<keyword evidence="1" id="KW-0812">Transmembrane</keyword>
<dbReference type="EMBL" id="OX459964">
    <property type="protein sequence ID" value="CAI9168916.1"/>
    <property type="molecule type" value="Genomic_DNA"/>
</dbReference>
<evidence type="ECO:0000256" key="1">
    <source>
        <dbReference type="SAM" id="Phobius"/>
    </source>
</evidence>
<reference evidence="3" key="1">
    <citation type="submission" date="2023-04" db="EMBL/GenBank/DDBJ databases">
        <authorList>
            <consortium name="ELIXIR-Norway"/>
        </authorList>
    </citation>
    <scope>NUCLEOTIDE SEQUENCE [LARGE SCALE GENOMIC DNA]</scope>
</reference>
<feature type="signal peptide" evidence="2">
    <location>
        <begin position="1"/>
        <end position="25"/>
    </location>
</feature>
<evidence type="ECO:0000313" key="3">
    <source>
        <dbReference type="EMBL" id="CAI9168916.1"/>
    </source>
</evidence>
<keyword evidence="4" id="KW-1185">Reference proteome</keyword>
<feature type="chain" id="PRO_5045749121" description="Secreted protein" evidence="2">
    <location>
        <begin position="26"/>
        <end position="159"/>
    </location>
</feature>